<reference evidence="2" key="1">
    <citation type="submission" date="2022-11" db="UniProtKB">
        <authorList>
            <consortium name="WormBaseParasite"/>
        </authorList>
    </citation>
    <scope>IDENTIFICATION</scope>
</reference>
<organism evidence="1 2">
    <name type="scientific">Panagrolaimus superbus</name>
    <dbReference type="NCBI Taxonomy" id="310955"/>
    <lineage>
        <taxon>Eukaryota</taxon>
        <taxon>Metazoa</taxon>
        <taxon>Ecdysozoa</taxon>
        <taxon>Nematoda</taxon>
        <taxon>Chromadorea</taxon>
        <taxon>Rhabditida</taxon>
        <taxon>Tylenchina</taxon>
        <taxon>Panagrolaimomorpha</taxon>
        <taxon>Panagrolaimoidea</taxon>
        <taxon>Panagrolaimidae</taxon>
        <taxon>Panagrolaimus</taxon>
    </lineage>
</organism>
<name>A0A914Y480_9BILA</name>
<proteinExistence type="predicted"/>
<evidence type="ECO:0000313" key="1">
    <source>
        <dbReference type="Proteomes" id="UP000887577"/>
    </source>
</evidence>
<dbReference type="AlphaFoldDB" id="A0A914Y480"/>
<dbReference type="WBParaSite" id="PSU_v2.g14247.t1">
    <property type="protein sequence ID" value="PSU_v2.g14247.t1"/>
    <property type="gene ID" value="PSU_v2.g14247"/>
</dbReference>
<dbReference type="Proteomes" id="UP000887577">
    <property type="component" value="Unplaced"/>
</dbReference>
<keyword evidence="1" id="KW-1185">Reference proteome</keyword>
<protein>
    <submittedName>
        <fullName evidence="2">Uncharacterized protein</fullName>
    </submittedName>
</protein>
<evidence type="ECO:0000313" key="2">
    <source>
        <dbReference type="WBParaSite" id="PSU_v2.g14247.t1"/>
    </source>
</evidence>
<accession>A0A914Y480</accession>
<sequence length="97" mass="11093">MTVDLNEKLSGQCQRLFEDKQFIEDLKSENFEFGIFEPIDFCGYGLLKVIGVDKYAISAPMVLSEEMAYAIGLPGRQVGFPMTQDYHPEMTFVEQKK</sequence>